<dbReference type="KEGG" id="tbl:TBLA_0B00530"/>
<evidence type="ECO:0000256" key="3">
    <source>
        <dbReference type="ARBA" id="ARBA00017306"/>
    </source>
</evidence>
<dbReference type="PANTHER" id="PTHR15138">
    <property type="entry name" value="TRANSCRIPTION INITIATION FACTOR TFIID SUBUNIT 4"/>
    <property type="match status" value="1"/>
</dbReference>
<protein>
    <recommendedName>
        <fullName evidence="3">Transcription initiation factor TFIID subunit 4</fullName>
    </recommendedName>
    <alternativeName>
        <fullName evidence="8">TBP-associated factor 4</fullName>
    </alternativeName>
</protein>
<evidence type="ECO:0000313" key="11">
    <source>
        <dbReference type="EMBL" id="CCH58897.1"/>
    </source>
</evidence>
<dbReference type="FunCoup" id="I2GXP5">
    <property type="interactions" value="389"/>
</dbReference>
<dbReference type="GO" id="GO:0045944">
    <property type="term" value="P:positive regulation of transcription by RNA polymerase II"/>
    <property type="evidence" value="ECO:0007669"/>
    <property type="project" value="EnsemblFungi"/>
</dbReference>
<dbReference type="eggNOG" id="KOG2341">
    <property type="taxonomic scope" value="Eukaryota"/>
</dbReference>
<dbReference type="HOGENOM" id="CLU_036634_0_0_1"/>
<evidence type="ECO:0000256" key="6">
    <source>
        <dbReference type="ARBA" id="ARBA00023242"/>
    </source>
</evidence>
<comment type="subcellular location">
    <subcellularLocation>
        <location evidence="1">Nucleus</location>
    </subcellularLocation>
</comment>
<keyword evidence="12" id="KW-1185">Reference proteome</keyword>
<dbReference type="GO" id="GO:0005669">
    <property type="term" value="C:transcription factor TFIID complex"/>
    <property type="evidence" value="ECO:0007669"/>
    <property type="project" value="EnsemblFungi"/>
</dbReference>
<evidence type="ECO:0000256" key="9">
    <source>
        <dbReference type="SAM" id="MobiDB-lite"/>
    </source>
</evidence>
<accession>I2GXP5</accession>
<gene>
    <name evidence="11" type="primary">TBLA0B00530</name>
    <name evidence="11" type="ORF">TBLA_0B00530</name>
</gene>
<reference evidence="11 12" key="1">
    <citation type="journal article" date="2011" name="Proc. Natl. Acad. Sci. U.S.A.">
        <title>Evolutionary erosion of yeast sex chromosomes by mating-type switching accidents.</title>
        <authorList>
            <person name="Gordon J.L."/>
            <person name="Armisen D."/>
            <person name="Proux-Wera E."/>
            <person name="Oheigeartaigh S.S."/>
            <person name="Byrne K.P."/>
            <person name="Wolfe K.H."/>
        </authorList>
    </citation>
    <scope>NUCLEOTIDE SEQUENCE [LARGE SCALE GENOMIC DNA]</scope>
    <source>
        <strain evidence="12">ATCC 34711 / CBS 6284 / DSM 70876 / NBRC 10599 / NRRL Y-10934 / UCD 77-7</strain>
    </source>
</reference>
<evidence type="ECO:0000256" key="5">
    <source>
        <dbReference type="ARBA" id="ARBA00023163"/>
    </source>
</evidence>
<keyword evidence="4" id="KW-0805">Transcription regulation</keyword>
<dbReference type="GO" id="GO:0003677">
    <property type="term" value="F:DNA binding"/>
    <property type="evidence" value="ECO:0007669"/>
    <property type="project" value="EnsemblFungi"/>
</dbReference>
<feature type="compositionally biased region" description="Polar residues" evidence="9">
    <location>
        <begin position="309"/>
        <end position="326"/>
    </location>
</feature>
<dbReference type="STRING" id="1071380.I2GXP5"/>
<feature type="domain" description="Transcription initiation factor TFIID component TAF4 C-terminal" evidence="10">
    <location>
        <begin position="134"/>
        <end position="374"/>
    </location>
</feature>
<dbReference type="InterPro" id="IPR045144">
    <property type="entry name" value="TAF4"/>
</dbReference>
<evidence type="ECO:0000256" key="4">
    <source>
        <dbReference type="ARBA" id="ARBA00023015"/>
    </source>
</evidence>
<dbReference type="InterPro" id="IPR007900">
    <property type="entry name" value="TAF4_C"/>
</dbReference>
<feature type="compositionally biased region" description="Polar residues" evidence="9">
    <location>
        <begin position="13"/>
        <end position="29"/>
    </location>
</feature>
<organism evidence="11 12">
    <name type="scientific">Henningerozyma blattae (strain ATCC 34711 / CBS 6284 / DSM 70876 / NBRC 10599 / NRRL Y-10934 / UCD 77-7)</name>
    <name type="common">Yeast</name>
    <name type="synonym">Tetrapisispora blattae</name>
    <dbReference type="NCBI Taxonomy" id="1071380"/>
    <lineage>
        <taxon>Eukaryota</taxon>
        <taxon>Fungi</taxon>
        <taxon>Dikarya</taxon>
        <taxon>Ascomycota</taxon>
        <taxon>Saccharomycotina</taxon>
        <taxon>Saccharomycetes</taxon>
        <taxon>Saccharomycetales</taxon>
        <taxon>Saccharomycetaceae</taxon>
        <taxon>Henningerozyma</taxon>
    </lineage>
</organism>
<dbReference type="RefSeq" id="XP_004178416.1">
    <property type="nucleotide sequence ID" value="XM_004178368.1"/>
</dbReference>
<proteinExistence type="inferred from homology"/>
<dbReference type="PANTHER" id="PTHR15138:SF14">
    <property type="entry name" value="TRANSCRIPTION INITIATION FACTOR TFIID SUBUNIT 4"/>
    <property type="match status" value="1"/>
</dbReference>
<feature type="region of interest" description="Disordered" evidence="9">
    <location>
        <begin position="1"/>
        <end position="131"/>
    </location>
</feature>
<evidence type="ECO:0000313" key="12">
    <source>
        <dbReference type="Proteomes" id="UP000002866"/>
    </source>
</evidence>
<evidence type="ECO:0000256" key="8">
    <source>
        <dbReference type="ARBA" id="ARBA00031747"/>
    </source>
</evidence>
<keyword evidence="6" id="KW-0539">Nucleus</keyword>
<dbReference type="Pfam" id="PF05236">
    <property type="entry name" value="TAF4"/>
    <property type="match status" value="1"/>
</dbReference>
<feature type="compositionally biased region" description="Polar residues" evidence="9">
    <location>
        <begin position="42"/>
        <end position="57"/>
    </location>
</feature>
<comment type="function">
    <text evidence="7">Functions as a component of the DNA-binding general transcription factor complex TFIID. Binding of TFIID to a promoter (with or without TATA element) is the initial step in pre-initiation complex (PIC) formation. TFIID plays a key role in the regulation of gene expression by RNA polymerase II through different activities such as transcription activator interaction, core promoter recognition and selectivity, TFIIA and TFIIB interaction, chromatin modification (histone acetylation by TAF1), facilitation of DNA opening and initiation of transcription.</text>
</comment>
<dbReference type="Proteomes" id="UP000002866">
    <property type="component" value="Chromosome 2"/>
</dbReference>
<evidence type="ECO:0000256" key="2">
    <source>
        <dbReference type="ARBA" id="ARBA00006178"/>
    </source>
</evidence>
<feature type="compositionally biased region" description="Polar residues" evidence="9">
    <location>
        <begin position="72"/>
        <end position="86"/>
    </location>
</feature>
<dbReference type="InParanoid" id="I2GXP5"/>
<dbReference type="EMBL" id="HE806317">
    <property type="protein sequence ID" value="CCH58897.1"/>
    <property type="molecule type" value="Genomic_DNA"/>
</dbReference>
<name>I2GXP5_HENB6</name>
<dbReference type="GO" id="GO:0016251">
    <property type="term" value="F:RNA polymerase II general transcription initiation factor activity"/>
    <property type="evidence" value="ECO:0007669"/>
    <property type="project" value="TreeGrafter"/>
</dbReference>
<dbReference type="GeneID" id="14494087"/>
<sequence>MVNSPIKRENEDQLNSPNKRNNSNGTLSHSEPAFDLGMGGSPANSNNSNINVGQSPGFQADTPGTPFGNIGSIDNASLPNKSSPATNLLKEDTTGTPTSGVSLALPKKNDKKNKSSTNQQKGGNQPQQADASKMQDVLFSAGVNIREEEALLNSSVNASKSQSSQLANMRSPDHPPFLHPDQLAMFMKKISNEQNFPQNFSRSPDILNLVSSVCEAYMKDIITNALVISRHRRKAVKINSGRRSDVAIALKGMAQLQKKEEERRVKKRIALGLEKEDYENKIDSEETLHRASNMTAGLRAGSKKQYGWLTSSTSKPTNVGSKTSGKVASDIATRGDSGLRFREAREEPGIVMRDLLFALENRRMGTHNIISKGYARIRD</sequence>
<feature type="compositionally biased region" description="Basic and acidic residues" evidence="9">
    <location>
        <begin position="1"/>
        <end position="11"/>
    </location>
</feature>
<dbReference type="AlphaFoldDB" id="I2GXP5"/>
<dbReference type="OrthoDB" id="21060at2759"/>
<feature type="region of interest" description="Disordered" evidence="9">
    <location>
        <begin position="309"/>
        <end position="329"/>
    </location>
</feature>
<dbReference type="GO" id="GO:0003682">
    <property type="term" value="F:chromatin binding"/>
    <property type="evidence" value="ECO:0007669"/>
    <property type="project" value="EnsemblFungi"/>
</dbReference>
<comment type="similarity">
    <text evidence="2">Belongs to the TAF4 family.</text>
</comment>
<keyword evidence="5" id="KW-0804">Transcription</keyword>
<dbReference type="GO" id="GO:0061629">
    <property type="term" value="F:RNA polymerase II-specific DNA-binding transcription factor binding"/>
    <property type="evidence" value="ECO:0007669"/>
    <property type="project" value="EnsemblFungi"/>
</dbReference>
<evidence type="ECO:0000259" key="10">
    <source>
        <dbReference type="Pfam" id="PF05236"/>
    </source>
</evidence>
<dbReference type="OMA" id="YGWLTSS"/>
<dbReference type="GO" id="GO:0006367">
    <property type="term" value="P:transcription initiation at RNA polymerase II promoter"/>
    <property type="evidence" value="ECO:0007669"/>
    <property type="project" value="TreeGrafter"/>
</dbReference>
<dbReference type="CDD" id="cd08045">
    <property type="entry name" value="HFD_TAF4"/>
    <property type="match status" value="1"/>
</dbReference>
<evidence type="ECO:0000256" key="7">
    <source>
        <dbReference type="ARBA" id="ARBA00025346"/>
    </source>
</evidence>
<evidence type="ECO:0000256" key="1">
    <source>
        <dbReference type="ARBA" id="ARBA00004123"/>
    </source>
</evidence>